<dbReference type="Pfam" id="PF08240">
    <property type="entry name" value="ADH_N"/>
    <property type="match status" value="1"/>
</dbReference>
<evidence type="ECO:0000256" key="1">
    <source>
        <dbReference type="ARBA" id="ARBA00022723"/>
    </source>
</evidence>
<evidence type="ECO:0000256" key="3">
    <source>
        <dbReference type="ARBA" id="ARBA00023002"/>
    </source>
</evidence>
<dbReference type="PANTHER" id="PTHR43401:SF2">
    <property type="entry name" value="L-THREONINE 3-DEHYDROGENASE"/>
    <property type="match status" value="1"/>
</dbReference>
<comment type="similarity">
    <text evidence="4">Belongs to the zinc-containing alcohol dehydrogenase family.</text>
</comment>
<keyword evidence="7" id="KW-1185">Reference proteome</keyword>
<dbReference type="RefSeq" id="WP_262394695.1">
    <property type="nucleotide sequence ID" value="NZ_JACRTD010000003.1"/>
</dbReference>
<dbReference type="InterPro" id="IPR020843">
    <property type="entry name" value="ER"/>
</dbReference>
<keyword evidence="3" id="KW-0560">Oxidoreductase</keyword>
<dbReference type="InterPro" id="IPR036291">
    <property type="entry name" value="NAD(P)-bd_dom_sf"/>
</dbReference>
<proteinExistence type="inferred from homology"/>
<dbReference type="EMBL" id="JACRTD010000003">
    <property type="protein sequence ID" value="MBC8584907.1"/>
    <property type="molecule type" value="Genomic_DNA"/>
</dbReference>
<dbReference type="PANTHER" id="PTHR43401">
    <property type="entry name" value="L-THREONINE 3-DEHYDROGENASE"/>
    <property type="match status" value="1"/>
</dbReference>
<feature type="domain" description="Enoyl reductase (ER)" evidence="5">
    <location>
        <begin position="18"/>
        <end position="358"/>
    </location>
</feature>
<keyword evidence="2 4" id="KW-0862">Zinc</keyword>
<dbReference type="InterPro" id="IPR013149">
    <property type="entry name" value="ADH-like_C"/>
</dbReference>
<protein>
    <submittedName>
        <fullName evidence="6">Zinc-binding dehydrogenase</fullName>
    </submittedName>
</protein>
<comment type="caution">
    <text evidence="6">The sequence shown here is derived from an EMBL/GenBank/DDBJ whole genome shotgun (WGS) entry which is preliminary data.</text>
</comment>
<dbReference type="PROSITE" id="PS00059">
    <property type="entry name" value="ADH_ZINC"/>
    <property type="match status" value="1"/>
</dbReference>
<dbReference type="GO" id="GO:0008270">
    <property type="term" value="F:zinc ion binding"/>
    <property type="evidence" value="ECO:0007669"/>
    <property type="project" value="InterPro"/>
</dbReference>
<dbReference type="AlphaFoldDB" id="A0A926IC76"/>
<dbReference type="InterPro" id="IPR011032">
    <property type="entry name" value="GroES-like_sf"/>
</dbReference>
<dbReference type="SUPFAM" id="SSF50129">
    <property type="entry name" value="GroES-like"/>
    <property type="match status" value="1"/>
</dbReference>
<dbReference type="InterPro" id="IPR050129">
    <property type="entry name" value="Zn_alcohol_dh"/>
</dbReference>
<keyword evidence="1 4" id="KW-0479">Metal-binding</keyword>
<evidence type="ECO:0000313" key="6">
    <source>
        <dbReference type="EMBL" id="MBC8584907.1"/>
    </source>
</evidence>
<evidence type="ECO:0000259" key="5">
    <source>
        <dbReference type="SMART" id="SM00829"/>
    </source>
</evidence>
<organism evidence="6 7">
    <name type="scientific">Youxingia wuxianensis</name>
    <dbReference type="NCBI Taxonomy" id="2763678"/>
    <lineage>
        <taxon>Bacteria</taxon>
        <taxon>Bacillati</taxon>
        <taxon>Bacillota</taxon>
        <taxon>Clostridia</taxon>
        <taxon>Eubacteriales</taxon>
        <taxon>Oscillospiraceae</taxon>
        <taxon>Youxingia</taxon>
    </lineage>
</organism>
<dbReference type="SUPFAM" id="SSF51735">
    <property type="entry name" value="NAD(P)-binding Rossmann-fold domains"/>
    <property type="match status" value="1"/>
</dbReference>
<evidence type="ECO:0000256" key="2">
    <source>
        <dbReference type="ARBA" id="ARBA00022833"/>
    </source>
</evidence>
<dbReference type="Gene3D" id="3.90.180.10">
    <property type="entry name" value="Medium-chain alcohol dehydrogenases, catalytic domain"/>
    <property type="match status" value="1"/>
</dbReference>
<evidence type="ECO:0000256" key="4">
    <source>
        <dbReference type="RuleBase" id="RU361277"/>
    </source>
</evidence>
<dbReference type="Gene3D" id="3.40.50.720">
    <property type="entry name" value="NAD(P)-binding Rossmann-like Domain"/>
    <property type="match status" value="1"/>
</dbReference>
<comment type="cofactor">
    <cofactor evidence="4">
        <name>Zn(2+)</name>
        <dbReference type="ChEBI" id="CHEBI:29105"/>
    </cofactor>
</comment>
<dbReference type="InterPro" id="IPR013154">
    <property type="entry name" value="ADH-like_N"/>
</dbReference>
<dbReference type="Proteomes" id="UP000623678">
    <property type="component" value="Unassembled WGS sequence"/>
</dbReference>
<sequence length="365" mass="38722">MNQVFNIPQKAQACVLTGPGTFEIRKVPVPKPGPGEVLCRIGAVAICGSDPEIIRGDLAGTWPPSYPFTAGHEWAGTVVVAGEGVDEFKPGDRVAGEAHKGCGYCRNCKEGRYTICLNYGKVETGHEHYGFIVNGAYGQYQKYSVRSITRMPDNVSFAEAAMCDTTGVALHGVELAGITPGGAVAVIGPGPIGLSAMRIAKLMGAAKVIMVGRGVRLVAAEKLGADACVDFTKCDDPVEEVRKLTGGIGVDEAFECSGAKGTFHQAVRMVKKGGKVSLLGVATDGVMEELPFKYITHNEIAIFGSRANPNTSPKVLSLMSSGQLQVKDMITHKFPLEQFAEALDTFIHRKENAIKVVLLPNGEEG</sequence>
<dbReference type="InterPro" id="IPR002328">
    <property type="entry name" value="ADH_Zn_CS"/>
</dbReference>
<evidence type="ECO:0000313" key="7">
    <source>
        <dbReference type="Proteomes" id="UP000623678"/>
    </source>
</evidence>
<dbReference type="GO" id="GO:0016491">
    <property type="term" value="F:oxidoreductase activity"/>
    <property type="evidence" value="ECO:0007669"/>
    <property type="project" value="UniProtKB-KW"/>
</dbReference>
<dbReference type="Pfam" id="PF00107">
    <property type="entry name" value="ADH_zinc_N"/>
    <property type="match status" value="1"/>
</dbReference>
<accession>A0A926IC76</accession>
<dbReference type="SMART" id="SM00829">
    <property type="entry name" value="PKS_ER"/>
    <property type="match status" value="1"/>
</dbReference>
<reference evidence="6" key="1">
    <citation type="submission" date="2020-08" db="EMBL/GenBank/DDBJ databases">
        <title>Genome public.</title>
        <authorList>
            <person name="Liu C."/>
            <person name="Sun Q."/>
        </authorList>
    </citation>
    <scope>NUCLEOTIDE SEQUENCE</scope>
    <source>
        <strain evidence="6">NSJ-64</strain>
    </source>
</reference>
<name>A0A926IC76_9FIRM</name>
<gene>
    <name evidence="6" type="ORF">H8705_04855</name>
</gene>